<feature type="transmembrane region" description="Helical" evidence="12">
    <location>
        <begin position="158"/>
        <end position="180"/>
    </location>
</feature>
<dbReference type="PROSITE" id="PS00379">
    <property type="entry name" value="CDP_ALCOHOL_P_TRANSF"/>
    <property type="match status" value="1"/>
</dbReference>
<dbReference type="InterPro" id="IPR043130">
    <property type="entry name" value="CDP-OH_PTrfase_TM_dom"/>
</dbReference>
<protein>
    <recommendedName>
        <fullName evidence="15">O-acyltransferase</fullName>
    </recommendedName>
</protein>
<evidence type="ECO:0000256" key="12">
    <source>
        <dbReference type="SAM" id="Phobius"/>
    </source>
</evidence>
<dbReference type="GO" id="GO:0008204">
    <property type="term" value="P:ergosterol metabolic process"/>
    <property type="evidence" value="ECO:0007669"/>
    <property type="project" value="TreeGrafter"/>
</dbReference>
<evidence type="ECO:0000313" key="13">
    <source>
        <dbReference type="EMBL" id="CAE6406005.1"/>
    </source>
</evidence>
<dbReference type="InterPro" id="IPR004299">
    <property type="entry name" value="MBOAT_fam"/>
</dbReference>
<dbReference type="EMBL" id="CAJMWX010000169">
    <property type="protein sequence ID" value="CAE6406005.1"/>
    <property type="molecule type" value="Genomic_DNA"/>
</dbReference>
<sequence>MSATTRRPSTSRTTVSIDSSPRVPAMTITSTSPVISKGGSDIHTQDGTIHVQPYRQSSTKQLRAVITFTPRSSAFEASGSDPFRGFYSLFWISMVLLLLRTYVNNFFQNGYPLSMVFATLFTRDAKTLAISDAVLVCSTFVCVPFVKALQKGYIRYYYTGQIILHIYQVVTLALAIQWTFNREWPWVQSGFFTLHTLVMLMKTYSYVATNGYLSDLARKRALTEDQLHKSTEFVGGYETALAEAKQAVPASPQSPDTQSVTPIGTPLSDKEVSLDQVKLRQRLHSAEPVKKEESISRPRSSSYFPAGDAPVLPPHPLVNHPSSNIAVLAQSLTEMDLELTSTGKNRIRFPNNISYANFLDFQMVPTLCYELEYPRTERIRPMYIFEKTVATFGTFTLLYTITEHYIIPLTPTSDQSFARSMLDLALPFMLSYLILFYIIFECICNGFAELSCFGDREFYQDWWNSTSFDEYARKWNKPVHAFLLRHVYQASLSSKRVSKFSATFLTFLLSALVHELVMAVVTKKIRMYLFILQMSQIPLIFLGRLPVIRRNRVLGNVLFWIGLMAGFPLLCVAYCILRAQPLYPSTSFLRATSLKSGAHLFSTGRRFQTPTPSTPPIPEQQSPIKENKPTVHENIYTIPNALTVSRILACPVLGWAILEGQYGLATGLLFYAGITDWVDGYMARKWDMRTVLGTILDPAADKTLMTTLTITLAMKGLLPVPLAVLILGRDVLLSLSAFYYRYISLPPPKTFGRYWDFSIPSAEVRPTQISKYNTFLQLTLMGATTVAPIIPLDLTMQLSALQFTVAITTIWSGLSYVFSKDAVKILSSNKPPKP</sequence>
<evidence type="ECO:0000256" key="4">
    <source>
        <dbReference type="ARBA" id="ARBA00022692"/>
    </source>
</evidence>
<feature type="compositionally biased region" description="Basic and acidic residues" evidence="11">
    <location>
        <begin position="284"/>
        <end position="296"/>
    </location>
</feature>
<comment type="similarity">
    <text evidence="10">Belongs to the CDP-alcohol phosphatidyltransferase class-I family.</text>
</comment>
<dbReference type="Gene3D" id="1.20.120.1760">
    <property type="match status" value="1"/>
</dbReference>
<evidence type="ECO:0000256" key="5">
    <source>
        <dbReference type="ARBA" id="ARBA00022824"/>
    </source>
</evidence>
<feature type="region of interest" description="Disordered" evidence="11">
    <location>
        <begin position="283"/>
        <end position="306"/>
    </location>
</feature>
<feature type="region of interest" description="Disordered" evidence="11">
    <location>
        <begin position="245"/>
        <end position="267"/>
    </location>
</feature>
<dbReference type="Pfam" id="PF01066">
    <property type="entry name" value="CDP-OH_P_transf"/>
    <property type="match status" value="1"/>
</dbReference>
<dbReference type="PANTHER" id="PTHR10408:SF9">
    <property type="entry name" value="STEROL O-ACYLTRANSFERASE 2-RELATED"/>
    <property type="match status" value="1"/>
</dbReference>
<feature type="transmembrane region" description="Helical" evidence="12">
    <location>
        <begin position="427"/>
        <end position="448"/>
    </location>
</feature>
<feature type="transmembrane region" description="Helical" evidence="12">
    <location>
        <begin position="527"/>
        <end position="545"/>
    </location>
</feature>
<dbReference type="InterPro" id="IPR000462">
    <property type="entry name" value="CDP-OH_P_trans"/>
</dbReference>
<accession>A0A8H2WXJ1</accession>
<dbReference type="InterPro" id="IPR048254">
    <property type="entry name" value="CDP_ALCOHOL_P_TRANSF_CS"/>
</dbReference>
<feature type="transmembrane region" description="Helical" evidence="12">
    <location>
        <begin position="86"/>
        <end position="107"/>
    </location>
</feature>
<feature type="compositionally biased region" description="Low complexity" evidence="11">
    <location>
        <begin position="1"/>
        <end position="14"/>
    </location>
</feature>
<keyword evidence="8" id="KW-0012">Acyltransferase</keyword>
<evidence type="ECO:0000256" key="6">
    <source>
        <dbReference type="ARBA" id="ARBA00022989"/>
    </source>
</evidence>
<feature type="transmembrane region" description="Helical" evidence="12">
    <location>
        <begin position="798"/>
        <end position="818"/>
    </location>
</feature>
<proteinExistence type="inferred from homology"/>
<dbReference type="AlphaFoldDB" id="A0A8H2WXJ1"/>
<evidence type="ECO:0008006" key="15">
    <source>
        <dbReference type="Google" id="ProtNLM"/>
    </source>
</evidence>
<evidence type="ECO:0000256" key="7">
    <source>
        <dbReference type="ARBA" id="ARBA00023136"/>
    </source>
</evidence>
<keyword evidence="7 12" id="KW-0472">Membrane</keyword>
<keyword evidence="3 10" id="KW-0808">Transferase</keyword>
<feature type="transmembrane region" description="Helical" evidence="12">
    <location>
        <begin position="388"/>
        <end position="407"/>
    </location>
</feature>
<dbReference type="PANTHER" id="PTHR10408">
    <property type="entry name" value="STEROL O-ACYLTRANSFERASE"/>
    <property type="match status" value="1"/>
</dbReference>
<gene>
    <name evidence="13" type="ORF">RDB_LOCUS7516</name>
</gene>
<dbReference type="GO" id="GO:0008654">
    <property type="term" value="P:phospholipid biosynthetic process"/>
    <property type="evidence" value="ECO:0007669"/>
    <property type="project" value="InterPro"/>
</dbReference>
<dbReference type="GO" id="GO:0016780">
    <property type="term" value="F:phosphotransferase activity, for other substituted phosphate groups"/>
    <property type="evidence" value="ECO:0007669"/>
    <property type="project" value="InterPro"/>
</dbReference>
<evidence type="ECO:0000313" key="14">
    <source>
        <dbReference type="Proteomes" id="UP000663888"/>
    </source>
</evidence>
<feature type="transmembrane region" description="Helical" evidence="12">
    <location>
        <begin position="500"/>
        <end position="521"/>
    </location>
</feature>
<evidence type="ECO:0000256" key="9">
    <source>
        <dbReference type="ARBA" id="ARBA00023568"/>
    </source>
</evidence>
<evidence type="ECO:0000256" key="2">
    <source>
        <dbReference type="ARBA" id="ARBA00009010"/>
    </source>
</evidence>
<keyword evidence="6 12" id="KW-1133">Transmembrane helix</keyword>
<keyword evidence="4 12" id="KW-0812">Transmembrane</keyword>
<dbReference type="GO" id="GO:0034737">
    <property type="term" value="F:ergosterol O-acyltransferase activity"/>
    <property type="evidence" value="ECO:0007669"/>
    <property type="project" value="TreeGrafter"/>
</dbReference>
<feature type="compositionally biased region" description="Polar residues" evidence="11">
    <location>
        <begin position="251"/>
        <end position="262"/>
    </location>
</feature>
<feature type="region of interest" description="Disordered" evidence="11">
    <location>
        <begin position="605"/>
        <end position="624"/>
    </location>
</feature>
<evidence type="ECO:0000256" key="3">
    <source>
        <dbReference type="ARBA" id="ARBA00022679"/>
    </source>
</evidence>
<dbReference type="GO" id="GO:0005789">
    <property type="term" value="C:endoplasmic reticulum membrane"/>
    <property type="evidence" value="ECO:0007669"/>
    <property type="project" value="UniProtKB-SubCell"/>
</dbReference>
<dbReference type="Proteomes" id="UP000663888">
    <property type="component" value="Unassembled WGS sequence"/>
</dbReference>
<dbReference type="Pfam" id="PF03062">
    <property type="entry name" value="MBOAT"/>
    <property type="match status" value="1"/>
</dbReference>
<comment type="function">
    <text evidence="9">Sterol O-acyltransferase that catalyzes the formation of stery esters.</text>
</comment>
<reference evidence="13" key="1">
    <citation type="submission" date="2021-01" db="EMBL/GenBank/DDBJ databases">
        <authorList>
            <person name="Kaushik A."/>
        </authorList>
    </citation>
    <scope>NUCLEOTIDE SEQUENCE</scope>
    <source>
        <strain evidence="13">AG4-R118</strain>
    </source>
</reference>
<evidence type="ECO:0000256" key="11">
    <source>
        <dbReference type="SAM" id="MobiDB-lite"/>
    </source>
</evidence>
<name>A0A8H2WXJ1_9AGAM</name>
<organism evidence="13 14">
    <name type="scientific">Rhizoctonia solani</name>
    <dbReference type="NCBI Taxonomy" id="456999"/>
    <lineage>
        <taxon>Eukaryota</taxon>
        <taxon>Fungi</taxon>
        <taxon>Dikarya</taxon>
        <taxon>Basidiomycota</taxon>
        <taxon>Agaricomycotina</taxon>
        <taxon>Agaricomycetes</taxon>
        <taxon>Cantharellales</taxon>
        <taxon>Ceratobasidiaceae</taxon>
        <taxon>Rhizoctonia</taxon>
    </lineage>
</organism>
<keyword evidence="5" id="KW-0256">Endoplasmic reticulum</keyword>
<evidence type="ECO:0000256" key="8">
    <source>
        <dbReference type="ARBA" id="ARBA00023315"/>
    </source>
</evidence>
<comment type="subcellular location">
    <subcellularLocation>
        <location evidence="1">Endoplasmic reticulum membrane</location>
        <topology evidence="1">Multi-pass membrane protein</topology>
    </subcellularLocation>
</comment>
<comment type="similarity">
    <text evidence="2">Belongs to the membrane-bound acyltransferase family. Sterol o-acyltransferase subfamily.</text>
</comment>
<feature type="region of interest" description="Disordered" evidence="11">
    <location>
        <begin position="1"/>
        <end position="20"/>
    </location>
</feature>
<feature type="transmembrane region" description="Helical" evidence="12">
    <location>
        <begin position="557"/>
        <end position="579"/>
    </location>
</feature>
<comment type="caution">
    <text evidence="13">The sequence shown here is derived from an EMBL/GenBank/DDBJ whole genome shotgun (WGS) entry which is preliminary data.</text>
</comment>
<dbReference type="InterPro" id="IPR014371">
    <property type="entry name" value="Oat_ACAT_DAG_ARE"/>
</dbReference>
<feature type="transmembrane region" description="Helical" evidence="12">
    <location>
        <begin position="192"/>
        <end position="213"/>
    </location>
</feature>
<evidence type="ECO:0000256" key="1">
    <source>
        <dbReference type="ARBA" id="ARBA00004477"/>
    </source>
</evidence>
<evidence type="ECO:0000256" key="10">
    <source>
        <dbReference type="RuleBase" id="RU003750"/>
    </source>
</evidence>
<feature type="transmembrane region" description="Helical" evidence="12">
    <location>
        <begin position="127"/>
        <end position="146"/>
    </location>
</feature>
<feature type="transmembrane region" description="Helical" evidence="12">
    <location>
        <begin position="775"/>
        <end position="792"/>
    </location>
</feature>
<dbReference type="FunFam" id="1.20.120.1760:FF:000017">
    <property type="entry name" value="Phosphatidyl synthase"/>
    <property type="match status" value="1"/>
</dbReference>